<gene>
    <name evidence="1" type="ORF">HNQ55_001651</name>
</gene>
<organism evidence="1 2">
    <name type="scientific">Thalassotalea piscium</name>
    <dbReference type="NCBI Taxonomy" id="1230533"/>
    <lineage>
        <taxon>Bacteria</taxon>
        <taxon>Pseudomonadati</taxon>
        <taxon>Pseudomonadota</taxon>
        <taxon>Gammaproteobacteria</taxon>
        <taxon>Alteromonadales</taxon>
        <taxon>Colwelliaceae</taxon>
        <taxon>Thalassotalea</taxon>
    </lineage>
</organism>
<evidence type="ECO:0000313" key="2">
    <source>
        <dbReference type="Proteomes" id="UP000537141"/>
    </source>
</evidence>
<dbReference type="AlphaFoldDB" id="A0A7X0NGR0"/>
<dbReference type="Proteomes" id="UP000537141">
    <property type="component" value="Unassembled WGS sequence"/>
</dbReference>
<dbReference type="EMBL" id="JACHHU010000010">
    <property type="protein sequence ID" value="MBB6543144.1"/>
    <property type="molecule type" value="Genomic_DNA"/>
</dbReference>
<protein>
    <submittedName>
        <fullName evidence="1">Uncharacterized protein</fullName>
    </submittedName>
</protein>
<keyword evidence="2" id="KW-1185">Reference proteome</keyword>
<reference evidence="1 2" key="1">
    <citation type="submission" date="2020-08" db="EMBL/GenBank/DDBJ databases">
        <title>Genomic Encyclopedia of Type Strains, Phase IV (KMG-IV): sequencing the most valuable type-strain genomes for metagenomic binning, comparative biology and taxonomic classification.</title>
        <authorList>
            <person name="Goeker M."/>
        </authorList>
    </citation>
    <scope>NUCLEOTIDE SEQUENCE [LARGE SCALE GENOMIC DNA]</scope>
    <source>
        <strain evidence="1 2">DSM 26287</strain>
    </source>
</reference>
<proteinExistence type="predicted"/>
<name>A0A7X0NGR0_9GAMM</name>
<sequence>MKLKDATFIDNYAIWIDFIRAGLKQDFMSETHVTQFIRAKKNTLDQTNTLQKLQHEFLTNLGFEFDKLNHQAYEVLKRNGLTISDHLLTWGKNNFGYDVTFSSGESYYGSNDTLGLRLDARNGLNVLSIDILDDKKTPLPLKRIGGLLITFLSYLAEKSTSQNLCNSTHEMSLCDGLLESLKKEQKESLLRLINDEKYDEALTEIREIKSVDIEELEFYYGDSEDVLEYMLQGIAEVITWSLDYEYLNAYPKAYFSNISSIIELIKSELNYLSKLYDPSIGHPFYNHLCKIINITEKHIIPINDTSFVVPASDNYLPEYSMISLSNSDYELLDSHNENISCNGESGSFILDLKDWDNIYTYFKNIILADHLILAFDIETV</sequence>
<accession>A0A7X0NGR0</accession>
<dbReference type="RefSeq" id="WP_184423943.1">
    <property type="nucleotide sequence ID" value="NZ_BAABLB010000028.1"/>
</dbReference>
<evidence type="ECO:0000313" key="1">
    <source>
        <dbReference type="EMBL" id="MBB6543144.1"/>
    </source>
</evidence>
<comment type="caution">
    <text evidence="1">The sequence shown here is derived from an EMBL/GenBank/DDBJ whole genome shotgun (WGS) entry which is preliminary data.</text>
</comment>